<sequence>MRALARYRPWGRLMELTVGNLKGGVGKTITSVHLAHALAQDGRTLLINTDPQRTAAKWAEMAMARDGWPEDCVVITLTNAKTLVRQVKAMRRDYDHIIIDTPPSRNPDNLTTPESEILTAAIMATGHLLVPTSPATGELAEIRDTFTLATQVDLLRPVLASVLLLDVDLRSKADRQYAREILEEFDFPVLRAQVPSRNSLKHSFGTLPDVSGPYADVLAEILDNHANWDGE</sequence>
<gene>
    <name evidence="2" type="ORF">IU449_28560</name>
</gene>
<dbReference type="Gene3D" id="3.40.50.300">
    <property type="entry name" value="P-loop containing nucleotide triphosphate hydrolases"/>
    <property type="match status" value="1"/>
</dbReference>
<reference evidence="2 3" key="1">
    <citation type="submission" date="2020-10" db="EMBL/GenBank/DDBJ databases">
        <title>Identification of Nocardia species via Next-generation sequencing and recognition of intraspecies genetic diversity.</title>
        <authorList>
            <person name="Li P."/>
            <person name="Li P."/>
            <person name="Lu B."/>
        </authorList>
    </citation>
    <scope>NUCLEOTIDE SEQUENCE [LARGE SCALE GENOMIC DNA]</scope>
    <source>
        <strain evidence="2 3">BJ06-0143</strain>
    </source>
</reference>
<proteinExistence type="predicted"/>
<dbReference type="EMBL" id="JADLQN010000017">
    <property type="protein sequence ID" value="MBF6358453.1"/>
    <property type="molecule type" value="Genomic_DNA"/>
</dbReference>
<dbReference type="InterPro" id="IPR027417">
    <property type="entry name" value="P-loop_NTPase"/>
</dbReference>
<dbReference type="PIRSF" id="PIRSF009320">
    <property type="entry name" value="Nuc_binding_HP_1000"/>
    <property type="match status" value="1"/>
</dbReference>
<dbReference type="Proteomes" id="UP000707731">
    <property type="component" value="Unassembled WGS sequence"/>
</dbReference>
<evidence type="ECO:0000313" key="3">
    <source>
        <dbReference type="Proteomes" id="UP000707731"/>
    </source>
</evidence>
<dbReference type="Pfam" id="PF01656">
    <property type="entry name" value="CbiA"/>
    <property type="match status" value="1"/>
</dbReference>
<dbReference type="InterPro" id="IPR050678">
    <property type="entry name" value="DNA_Partitioning_ATPase"/>
</dbReference>
<accession>A0ABS0DP29</accession>
<dbReference type="RefSeq" id="WP_195005286.1">
    <property type="nucleotide sequence ID" value="NZ_JADLQN010000017.1"/>
</dbReference>
<name>A0ABS0DP29_9NOCA</name>
<comment type="caution">
    <text evidence="2">The sequence shown here is derived from an EMBL/GenBank/DDBJ whole genome shotgun (WGS) entry which is preliminary data.</text>
</comment>
<evidence type="ECO:0000259" key="1">
    <source>
        <dbReference type="Pfam" id="PF01656"/>
    </source>
</evidence>
<dbReference type="SUPFAM" id="SSF52540">
    <property type="entry name" value="P-loop containing nucleoside triphosphate hydrolases"/>
    <property type="match status" value="1"/>
</dbReference>
<dbReference type="PANTHER" id="PTHR13696:SF96">
    <property type="entry name" value="COBQ_COBB_MIND_PARA NUCLEOTIDE BINDING DOMAIN-CONTAINING PROTEIN"/>
    <property type="match status" value="1"/>
</dbReference>
<feature type="domain" description="CobQ/CobB/MinD/ParA nucleotide binding" evidence="1">
    <location>
        <begin position="17"/>
        <end position="200"/>
    </location>
</feature>
<keyword evidence="3" id="KW-1185">Reference proteome</keyword>
<evidence type="ECO:0000313" key="2">
    <source>
        <dbReference type="EMBL" id="MBF6358453.1"/>
    </source>
</evidence>
<organism evidence="2 3">
    <name type="scientific">Nocardia higoensis</name>
    <dbReference type="NCBI Taxonomy" id="228599"/>
    <lineage>
        <taxon>Bacteria</taxon>
        <taxon>Bacillati</taxon>
        <taxon>Actinomycetota</taxon>
        <taxon>Actinomycetes</taxon>
        <taxon>Mycobacteriales</taxon>
        <taxon>Nocardiaceae</taxon>
        <taxon>Nocardia</taxon>
    </lineage>
</organism>
<protein>
    <submittedName>
        <fullName evidence="2">AAA family ATPase</fullName>
    </submittedName>
</protein>
<dbReference type="CDD" id="cd02042">
    <property type="entry name" value="ParAB_family"/>
    <property type="match status" value="1"/>
</dbReference>
<dbReference type="InterPro" id="IPR002586">
    <property type="entry name" value="CobQ/CobB/MinD/ParA_Nub-bd_dom"/>
</dbReference>
<dbReference type="PANTHER" id="PTHR13696">
    <property type="entry name" value="P-LOOP CONTAINING NUCLEOSIDE TRIPHOSPHATE HYDROLASE"/>
    <property type="match status" value="1"/>
</dbReference>